<gene>
    <name evidence="3" type="ORF">BSZ05_18395</name>
</gene>
<proteinExistence type="predicted"/>
<dbReference type="EMBL" id="CP018309">
    <property type="protein sequence ID" value="ASI91813.1"/>
    <property type="molecule type" value="Genomic_DNA"/>
</dbReference>
<dbReference type="Pfam" id="PF11958">
    <property type="entry name" value="DUF3472"/>
    <property type="match status" value="1"/>
</dbReference>
<dbReference type="KEGG" id="vsh:BSZ05_18395"/>
<sequence>MKGKLKPLALSGLVAMLFSPNVIAVECESAVGEKSYSGEGQLYSPVQIKDVDNIRRNAFFKIQQTEDSYLVLNPNNSFFPRGEGFKASNDDGTGSTYPDSDMRQNKNFLEISQWRKVAEPISWPLMVEQDGDLELFIELKASAEHLNEDGDGSTVRVLLVDQESNQSVESICHVTDNSDSDGDAQWKLSIPNVQKGYYYLSLIADNIPRTDVGTLKRLTISGQAASQSSVVRARWRPAAVHASFSSSYLPSGVDAVLTVMEIQQLTEGGSSYSPVTTPFGYYGSTFTKQRLPSGFNFSLWAFGKSDEIPEFIQMPHLLSVGDKDATYSWFGHEGTGVKFRDFDPYENNDNPVQIIGYSTIWGDKDIEVGEDGYYHHYSTYFYDHVSKEFRLFGTAHDVPNASPRNNYSAFVEVPGPADVERTGNLLRTVAHKGWILGSDEVWYPVDTMTTSGKGSLENPLNKNWTVDENNGQFLMHMGDLFHYASHEDSLHLSNVEWEPDYLEGKTLDNFVELPLEVEIISDVVEVIDGVADIEFSLNQLLDETEVTLYWETENRLTYLETMSGSNNTGDYHFEAWDPERSISLTSAELNQGVNIISIEGLDQDTKFYFRIYGRNINGQTFSKTTGKINFPIIPDGYNQELVFSRVLRNFQDASDYCADLGGELPSKDKVAHWRGMYSTSEHEQHDFQYWNWTSTPLADGRVPYRSLYTSSGGAVHQDALYGTLCYVPNGELNYNLPNGYEGEVAFSTKSLTFPEAEAFCSALEGELPTSAQITEWRNMYSTDEHLQQGFEYWNWTSTPTEDGKVPYRSLYTSSGGRDSITNYYGAICKVDRYKIRGATLADGYDDGLVYDTAMTKRTFIEATEYCESLGGALPTTSQFSTWRNMYTKEEHERYGFHTWNWTSTPKEDGTVPYRSLYTGSGGAASPTSKYGTICHVN</sequence>
<feature type="region of interest" description="Disordered" evidence="1">
    <location>
        <begin position="82"/>
        <end position="101"/>
    </location>
</feature>
<keyword evidence="2" id="KW-0732">Signal</keyword>
<evidence type="ECO:0000313" key="3">
    <source>
        <dbReference type="EMBL" id="ASI91813.1"/>
    </source>
</evidence>
<dbReference type="AlphaFoldDB" id="A0AAN1KPS8"/>
<dbReference type="RefSeq" id="WP_088877892.1">
    <property type="nucleotide sequence ID" value="NZ_CP018309.1"/>
</dbReference>
<protein>
    <recommendedName>
        <fullName evidence="5">Fibronectin type-III domain-containing protein</fullName>
    </recommendedName>
</protein>
<organism evidence="3 4">
    <name type="scientific">Vibrio mediterranei</name>
    <dbReference type="NCBI Taxonomy" id="689"/>
    <lineage>
        <taxon>Bacteria</taxon>
        <taxon>Pseudomonadati</taxon>
        <taxon>Pseudomonadota</taxon>
        <taxon>Gammaproteobacteria</taxon>
        <taxon>Vibrionales</taxon>
        <taxon>Vibrionaceae</taxon>
        <taxon>Vibrio</taxon>
    </lineage>
</organism>
<feature type="signal peptide" evidence="2">
    <location>
        <begin position="1"/>
        <end position="24"/>
    </location>
</feature>
<evidence type="ECO:0000256" key="2">
    <source>
        <dbReference type="SAM" id="SignalP"/>
    </source>
</evidence>
<feature type="chain" id="PRO_5042891425" description="Fibronectin type-III domain-containing protein" evidence="2">
    <location>
        <begin position="25"/>
        <end position="937"/>
    </location>
</feature>
<dbReference type="InterPro" id="IPR021862">
    <property type="entry name" value="DUF3472"/>
</dbReference>
<dbReference type="Proteomes" id="UP000197092">
    <property type="component" value="Chromosome 2"/>
</dbReference>
<name>A0AAN1KPS8_9VIBR</name>
<accession>A0AAN1KPS8</accession>
<evidence type="ECO:0000256" key="1">
    <source>
        <dbReference type="SAM" id="MobiDB-lite"/>
    </source>
</evidence>
<evidence type="ECO:0000313" key="4">
    <source>
        <dbReference type="Proteomes" id="UP000197092"/>
    </source>
</evidence>
<evidence type="ECO:0008006" key="5">
    <source>
        <dbReference type="Google" id="ProtNLM"/>
    </source>
</evidence>
<reference evidence="4" key="1">
    <citation type="submission" date="2016-12" db="EMBL/GenBank/DDBJ databases">
        <title>Comparative genomic analysis reveals the diversity, evolution, and environmental adaptation strategies of the genus Vibrio.</title>
        <authorList>
            <person name="Lin H."/>
            <person name="Wang X."/>
            <person name="Zhang X.-H."/>
        </authorList>
    </citation>
    <scope>NUCLEOTIDE SEQUENCE [LARGE SCALE GENOMIC DNA]</scope>
    <source>
        <strain evidence="4">QT6D1</strain>
    </source>
</reference>